<keyword evidence="13" id="KW-0902">Two-component regulatory system</keyword>
<evidence type="ECO:0000256" key="11">
    <source>
        <dbReference type="ARBA" id="ARBA00022840"/>
    </source>
</evidence>
<dbReference type="GO" id="GO:0005886">
    <property type="term" value="C:plasma membrane"/>
    <property type="evidence" value="ECO:0007669"/>
    <property type="project" value="UniProtKB-SubCell"/>
</dbReference>
<feature type="transmembrane region" description="Helical" evidence="17">
    <location>
        <begin position="12"/>
        <end position="33"/>
    </location>
</feature>
<dbReference type="Gene3D" id="3.30.565.10">
    <property type="entry name" value="Histidine kinase-like ATPase, C-terminal domain"/>
    <property type="match status" value="1"/>
</dbReference>
<feature type="domain" description="HPt" evidence="21">
    <location>
        <begin position="819"/>
        <end position="914"/>
    </location>
</feature>
<evidence type="ECO:0000256" key="17">
    <source>
        <dbReference type="SAM" id="Phobius"/>
    </source>
</evidence>
<sequence>MILTKLRSLKFQALMIGLLPAFILALMLTIYLISTQLEQLNELFNERGESIANQSAAISVYGIFTRDKTILEMSLRPVFLQDDVYSIKVFDASGALLSHMNKKVVEKSSNLTQFSAPAIYIIENIEITDYPDQLQESSTENTKSMGNVILTLSKTRLNQNKTSIIRNTIIMLVVGLVITAFFSLALSRSVINPIARLTQAVSRMRDGDLSARVPEISKGEIRSLEEGFNAMTSRILHSHETMQQQINQATAELTETMEAIEIQNVELDLAKKRALSASKAKSEFLANMSHEIRTPMNGVLGFTNLLLKTDLSQQQRDLVSTISKSAINLLDIINEILDYSKLEYGKLEPETAPFNVRECFEDPTVLLSPSAHDKGLELVLLVYSDVPKTLIGDEPRIRQILVNLISNAIKFTHQGEVVIRVMIDAETNSRCVLKFSITDTGIGIDNKAQNMLFESFQQADSSTSRMYGGTGLGLSICKKLAQSMNGDIELFSSIGKGANFIVSIPLPKPANSSLNKEQAFGFHKRAILIDNHRLSYLALKHTLESYQIEVIDGQFPIDCTADIQLIVLGFSHTEITSGIAEFEIQRLKSRCKIPLLTFLSASERTVIEQFQSLSNDTYLSKPFSTSKLEENLRTIFATKAQQPDFLTKQSADTAQPSLENYNILVVDDNDINLKLISTLMRGKGAIVTEAYDGLSAISKTQNNRYDLILMDIHMPKMKGTEAAEIIRRNEQGSNHTPIIALTADAVPATRNQIAESGMDGYLLKPIDEPQMWSVINNIFSQDSTDSMIVSQQQMSESVMSFGELPVRDMDKLLAITGGDQKLADEMFKQLCLELPQQLLAIKKLIDLSDWNNLKELSHKIHGSTSSCGVPALDYRVKAFEKVCKQEDTDQLLVSYIQLEHEIERLLKFEVGDAV</sequence>
<dbReference type="CDD" id="cd16922">
    <property type="entry name" value="HATPase_EvgS-ArcB-TorS-like"/>
    <property type="match status" value="1"/>
</dbReference>
<dbReference type="Pfam" id="PF00072">
    <property type="entry name" value="Response_reg"/>
    <property type="match status" value="1"/>
</dbReference>
<dbReference type="PANTHER" id="PTHR45339:SF1">
    <property type="entry name" value="HYBRID SIGNAL TRANSDUCTION HISTIDINE KINASE J"/>
    <property type="match status" value="1"/>
</dbReference>
<dbReference type="SMART" id="SM00073">
    <property type="entry name" value="HPT"/>
    <property type="match status" value="1"/>
</dbReference>
<dbReference type="SMART" id="SM00304">
    <property type="entry name" value="HAMP"/>
    <property type="match status" value="1"/>
</dbReference>
<dbReference type="CDD" id="cd06225">
    <property type="entry name" value="HAMP"/>
    <property type="match status" value="1"/>
</dbReference>
<dbReference type="InterPro" id="IPR001789">
    <property type="entry name" value="Sig_transdc_resp-reg_receiver"/>
</dbReference>
<evidence type="ECO:0000256" key="12">
    <source>
        <dbReference type="ARBA" id="ARBA00022989"/>
    </source>
</evidence>
<feature type="transmembrane region" description="Helical" evidence="17">
    <location>
        <begin position="164"/>
        <end position="186"/>
    </location>
</feature>
<dbReference type="InterPro" id="IPR004358">
    <property type="entry name" value="Sig_transdc_His_kin-like_C"/>
</dbReference>
<gene>
    <name evidence="22" type="ORF">JAZ04_03670</name>
</gene>
<dbReference type="Pfam" id="PF00512">
    <property type="entry name" value="HisKA"/>
    <property type="match status" value="1"/>
</dbReference>
<dbReference type="SMART" id="SM00387">
    <property type="entry name" value="HATPase_c"/>
    <property type="match status" value="1"/>
</dbReference>
<dbReference type="FunFam" id="1.10.287.130:FF:000003">
    <property type="entry name" value="Histidine kinase"/>
    <property type="match status" value="1"/>
</dbReference>
<dbReference type="InterPro" id="IPR011006">
    <property type="entry name" value="CheY-like_superfamily"/>
</dbReference>
<protein>
    <recommendedName>
        <fullName evidence="3">histidine kinase</fullName>
        <ecNumber evidence="3">2.7.13.3</ecNumber>
    </recommendedName>
</protein>
<dbReference type="InterPro" id="IPR036890">
    <property type="entry name" value="HATPase_C_sf"/>
</dbReference>
<keyword evidence="10" id="KW-0418">Kinase</keyword>
<dbReference type="SUPFAM" id="SSF55874">
    <property type="entry name" value="ATPase domain of HSP90 chaperone/DNA topoisomerase II/histidine kinase"/>
    <property type="match status" value="1"/>
</dbReference>
<dbReference type="InterPro" id="IPR008207">
    <property type="entry name" value="Sig_transdc_His_kin_Hpt_dom"/>
</dbReference>
<evidence type="ECO:0000256" key="4">
    <source>
        <dbReference type="ARBA" id="ARBA00022475"/>
    </source>
</evidence>
<keyword evidence="12 17" id="KW-1133">Transmembrane helix</keyword>
<evidence type="ECO:0000256" key="16">
    <source>
        <dbReference type="PROSITE-ProRule" id="PRU00169"/>
    </source>
</evidence>
<comment type="caution">
    <text evidence="22">The sequence shown here is derived from an EMBL/GenBank/DDBJ whole genome shotgun (WGS) entry which is preliminary data.</text>
</comment>
<evidence type="ECO:0000256" key="13">
    <source>
        <dbReference type="ARBA" id="ARBA00023012"/>
    </source>
</evidence>
<dbReference type="PROSITE" id="PS50885">
    <property type="entry name" value="HAMP"/>
    <property type="match status" value="1"/>
</dbReference>
<evidence type="ECO:0000256" key="9">
    <source>
        <dbReference type="ARBA" id="ARBA00022741"/>
    </source>
</evidence>
<name>A0A9E4K2U4_9GAMM</name>
<dbReference type="InterPro" id="IPR003594">
    <property type="entry name" value="HATPase_dom"/>
</dbReference>
<evidence type="ECO:0000259" key="20">
    <source>
        <dbReference type="PROSITE" id="PS50885"/>
    </source>
</evidence>
<evidence type="ECO:0000256" key="15">
    <source>
        <dbReference type="PROSITE-ProRule" id="PRU00110"/>
    </source>
</evidence>
<dbReference type="CDD" id="cd00082">
    <property type="entry name" value="HisKA"/>
    <property type="match status" value="1"/>
</dbReference>
<dbReference type="SUPFAM" id="SSF158472">
    <property type="entry name" value="HAMP domain-like"/>
    <property type="match status" value="1"/>
</dbReference>
<evidence type="ECO:0000256" key="1">
    <source>
        <dbReference type="ARBA" id="ARBA00000085"/>
    </source>
</evidence>
<dbReference type="InterPro" id="IPR036097">
    <property type="entry name" value="HisK_dim/P_sf"/>
</dbReference>
<feature type="domain" description="HAMP" evidence="20">
    <location>
        <begin position="188"/>
        <end position="240"/>
    </location>
</feature>
<keyword evidence="14 17" id="KW-0472">Membrane</keyword>
<dbReference type="SMART" id="SM00388">
    <property type="entry name" value="HisKA"/>
    <property type="match status" value="1"/>
</dbReference>
<feature type="domain" description="Response regulatory" evidence="19">
    <location>
        <begin position="662"/>
        <end position="779"/>
    </location>
</feature>
<evidence type="ECO:0000259" key="19">
    <source>
        <dbReference type="PROSITE" id="PS50110"/>
    </source>
</evidence>
<organism evidence="22 23">
    <name type="scientific">Candidatus Thiodiazotropha lotti</name>
    <dbReference type="NCBI Taxonomy" id="2792787"/>
    <lineage>
        <taxon>Bacteria</taxon>
        <taxon>Pseudomonadati</taxon>
        <taxon>Pseudomonadota</taxon>
        <taxon>Gammaproteobacteria</taxon>
        <taxon>Chromatiales</taxon>
        <taxon>Sedimenticolaceae</taxon>
        <taxon>Candidatus Thiodiazotropha</taxon>
    </lineage>
</organism>
<evidence type="ECO:0000259" key="21">
    <source>
        <dbReference type="PROSITE" id="PS50894"/>
    </source>
</evidence>
<dbReference type="Gene3D" id="3.40.50.2300">
    <property type="match status" value="1"/>
</dbReference>
<dbReference type="InterPro" id="IPR036641">
    <property type="entry name" value="HPT_dom_sf"/>
</dbReference>
<dbReference type="InterPro" id="IPR005467">
    <property type="entry name" value="His_kinase_dom"/>
</dbReference>
<evidence type="ECO:0000313" key="22">
    <source>
        <dbReference type="EMBL" id="MCG7937943.1"/>
    </source>
</evidence>
<evidence type="ECO:0000256" key="8">
    <source>
        <dbReference type="ARBA" id="ARBA00022692"/>
    </source>
</evidence>
<dbReference type="Gene3D" id="6.10.340.10">
    <property type="match status" value="1"/>
</dbReference>
<evidence type="ECO:0000256" key="5">
    <source>
        <dbReference type="ARBA" id="ARBA00022519"/>
    </source>
</evidence>
<comment type="subcellular location">
    <subcellularLocation>
        <location evidence="2">Cell inner membrane</location>
        <topology evidence="2">Multi-pass membrane protein</topology>
    </subcellularLocation>
</comment>
<proteinExistence type="predicted"/>
<dbReference type="EMBL" id="JAEPDI010000001">
    <property type="protein sequence ID" value="MCG7937943.1"/>
    <property type="molecule type" value="Genomic_DNA"/>
</dbReference>
<evidence type="ECO:0000256" key="3">
    <source>
        <dbReference type="ARBA" id="ARBA00012438"/>
    </source>
</evidence>
<evidence type="ECO:0000256" key="10">
    <source>
        <dbReference type="ARBA" id="ARBA00022777"/>
    </source>
</evidence>
<feature type="modified residue" description="4-aspartylphosphate" evidence="16">
    <location>
        <position position="711"/>
    </location>
</feature>
<reference evidence="22" key="1">
    <citation type="journal article" date="2021" name="Proc. Natl. Acad. Sci. U.S.A.">
        <title>Global biogeography of chemosynthetic symbionts reveals both localized and globally distributed symbiont groups. .</title>
        <authorList>
            <person name="Osvatic J.T."/>
            <person name="Wilkins L.G.E."/>
            <person name="Leibrecht L."/>
            <person name="Leray M."/>
            <person name="Zauner S."/>
            <person name="Polzin J."/>
            <person name="Camacho Y."/>
            <person name="Gros O."/>
            <person name="van Gils J.A."/>
            <person name="Eisen J.A."/>
            <person name="Petersen J.M."/>
            <person name="Yuen B."/>
        </authorList>
    </citation>
    <scope>NUCLEOTIDE SEQUENCE</scope>
    <source>
        <strain evidence="22">MAGL173</strain>
    </source>
</reference>
<evidence type="ECO:0000256" key="6">
    <source>
        <dbReference type="ARBA" id="ARBA00022553"/>
    </source>
</evidence>
<dbReference type="Gene3D" id="1.10.287.130">
    <property type="match status" value="1"/>
</dbReference>
<keyword evidence="9" id="KW-0547">Nucleotide-binding</keyword>
<keyword evidence="11" id="KW-0067">ATP-binding</keyword>
<dbReference type="SMART" id="SM00448">
    <property type="entry name" value="REC"/>
    <property type="match status" value="1"/>
</dbReference>
<evidence type="ECO:0000256" key="7">
    <source>
        <dbReference type="ARBA" id="ARBA00022679"/>
    </source>
</evidence>
<dbReference type="Pfam" id="PF01627">
    <property type="entry name" value="Hpt"/>
    <property type="match status" value="1"/>
</dbReference>
<dbReference type="PROSITE" id="PS50109">
    <property type="entry name" value="HIS_KIN"/>
    <property type="match status" value="1"/>
</dbReference>
<dbReference type="PRINTS" id="PR00344">
    <property type="entry name" value="BCTRLSENSOR"/>
</dbReference>
<dbReference type="GO" id="GO:0005524">
    <property type="term" value="F:ATP binding"/>
    <property type="evidence" value="ECO:0007669"/>
    <property type="project" value="UniProtKB-KW"/>
</dbReference>
<dbReference type="SUPFAM" id="SSF47384">
    <property type="entry name" value="Homodimeric domain of signal transducing histidine kinase"/>
    <property type="match status" value="1"/>
</dbReference>
<dbReference type="FunFam" id="3.30.565.10:FF:000010">
    <property type="entry name" value="Sensor histidine kinase RcsC"/>
    <property type="match status" value="1"/>
</dbReference>
<feature type="domain" description="Histidine kinase" evidence="18">
    <location>
        <begin position="287"/>
        <end position="508"/>
    </location>
</feature>
<dbReference type="PROSITE" id="PS50894">
    <property type="entry name" value="HPT"/>
    <property type="match status" value="1"/>
</dbReference>
<dbReference type="CDD" id="cd00088">
    <property type="entry name" value="HPT"/>
    <property type="match status" value="1"/>
</dbReference>
<dbReference type="CDD" id="cd17546">
    <property type="entry name" value="REC_hyHK_CKI1_RcsC-like"/>
    <property type="match status" value="1"/>
</dbReference>
<dbReference type="AlphaFoldDB" id="A0A9E4K2U4"/>
<dbReference type="PANTHER" id="PTHR45339">
    <property type="entry name" value="HYBRID SIGNAL TRANSDUCTION HISTIDINE KINASE J"/>
    <property type="match status" value="1"/>
</dbReference>
<evidence type="ECO:0000313" key="23">
    <source>
        <dbReference type="Proteomes" id="UP000886687"/>
    </source>
</evidence>
<evidence type="ECO:0000256" key="2">
    <source>
        <dbReference type="ARBA" id="ARBA00004429"/>
    </source>
</evidence>
<dbReference type="EC" id="2.7.13.3" evidence="3"/>
<dbReference type="Pfam" id="PF02518">
    <property type="entry name" value="HATPase_c"/>
    <property type="match status" value="1"/>
</dbReference>
<accession>A0A9E4K2U4</accession>
<evidence type="ECO:0000256" key="14">
    <source>
        <dbReference type="ARBA" id="ARBA00023136"/>
    </source>
</evidence>
<keyword evidence="4" id="KW-1003">Cell membrane</keyword>
<dbReference type="Pfam" id="PF09984">
    <property type="entry name" value="sCache_4"/>
    <property type="match status" value="1"/>
</dbReference>
<dbReference type="Gene3D" id="1.20.120.160">
    <property type="entry name" value="HPT domain"/>
    <property type="match status" value="1"/>
</dbReference>
<dbReference type="SUPFAM" id="SSF47226">
    <property type="entry name" value="Histidine-containing phosphotransfer domain, HPT domain"/>
    <property type="match status" value="1"/>
</dbReference>
<dbReference type="InterPro" id="IPR003661">
    <property type="entry name" value="HisK_dim/P_dom"/>
</dbReference>
<keyword evidence="6 16" id="KW-0597">Phosphoprotein</keyword>
<evidence type="ECO:0000259" key="18">
    <source>
        <dbReference type="PROSITE" id="PS50109"/>
    </source>
</evidence>
<keyword evidence="8 17" id="KW-0812">Transmembrane</keyword>
<keyword evidence="5" id="KW-0997">Cell inner membrane</keyword>
<keyword evidence="7" id="KW-0808">Transferase</keyword>
<dbReference type="GO" id="GO:0000155">
    <property type="term" value="F:phosphorelay sensor kinase activity"/>
    <property type="evidence" value="ECO:0007669"/>
    <property type="project" value="InterPro"/>
</dbReference>
<dbReference type="PROSITE" id="PS50110">
    <property type="entry name" value="RESPONSE_REGULATORY"/>
    <property type="match status" value="1"/>
</dbReference>
<dbReference type="SUPFAM" id="SSF52172">
    <property type="entry name" value="CheY-like"/>
    <property type="match status" value="1"/>
</dbReference>
<dbReference type="InterPro" id="IPR003660">
    <property type="entry name" value="HAMP_dom"/>
</dbReference>
<dbReference type="Proteomes" id="UP000886687">
    <property type="component" value="Unassembled WGS sequence"/>
</dbReference>
<dbReference type="Pfam" id="PF00672">
    <property type="entry name" value="HAMP"/>
    <property type="match status" value="1"/>
</dbReference>
<feature type="modified residue" description="Phosphohistidine" evidence="15">
    <location>
        <position position="858"/>
    </location>
</feature>
<comment type="catalytic activity">
    <reaction evidence="1">
        <text>ATP + protein L-histidine = ADP + protein N-phospho-L-histidine.</text>
        <dbReference type="EC" id="2.7.13.3"/>
    </reaction>
</comment>
<dbReference type="InterPro" id="IPR019247">
    <property type="entry name" value="Histidine_kinase_BarA_N"/>
</dbReference>